<protein>
    <submittedName>
        <fullName evidence="1">Uncharacterized protein</fullName>
    </submittedName>
</protein>
<comment type="caution">
    <text evidence="1">The sequence shown here is derived from an EMBL/GenBank/DDBJ whole genome shotgun (WGS) entry which is preliminary data.</text>
</comment>
<gene>
    <name evidence="1" type="ORF">NDU88_003970</name>
</gene>
<dbReference type="Proteomes" id="UP001066276">
    <property type="component" value="Chromosome 1_2"/>
</dbReference>
<organism evidence="1 2">
    <name type="scientific">Pleurodeles waltl</name>
    <name type="common">Iberian ribbed newt</name>
    <dbReference type="NCBI Taxonomy" id="8319"/>
    <lineage>
        <taxon>Eukaryota</taxon>
        <taxon>Metazoa</taxon>
        <taxon>Chordata</taxon>
        <taxon>Craniata</taxon>
        <taxon>Vertebrata</taxon>
        <taxon>Euteleostomi</taxon>
        <taxon>Amphibia</taxon>
        <taxon>Batrachia</taxon>
        <taxon>Caudata</taxon>
        <taxon>Salamandroidea</taxon>
        <taxon>Salamandridae</taxon>
        <taxon>Pleurodelinae</taxon>
        <taxon>Pleurodeles</taxon>
    </lineage>
</organism>
<accession>A0AAV7W6X1</accession>
<evidence type="ECO:0000313" key="1">
    <source>
        <dbReference type="EMBL" id="KAJ1208587.1"/>
    </source>
</evidence>
<name>A0AAV7W6X1_PLEWA</name>
<evidence type="ECO:0000313" key="2">
    <source>
        <dbReference type="Proteomes" id="UP001066276"/>
    </source>
</evidence>
<sequence length="113" mass="12635">MHRGWEQQQMRGSPGGVMSPGHWPWRPLRRPLLPAPCAQSRLPAARPLLLLGCALCCAPAVAGLRAPPVRSSSKLRALAPHGRKVLQRSLQWHLAWDEKHLLSRLLCAHHHVH</sequence>
<reference evidence="1" key="1">
    <citation type="journal article" date="2022" name="bioRxiv">
        <title>Sequencing and chromosome-scale assembly of the giantPleurodeles waltlgenome.</title>
        <authorList>
            <person name="Brown T."/>
            <person name="Elewa A."/>
            <person name="Iarovenko S."/>
            <person name="Subramanian E."/>
            <person name="Araus A.J."/>
            <person name="Petzold A."/>
            <person name="Susuki M."/>
            <person name="Suzuki K.-i.T."/>
            <person name="Hayashi T."/>
            <person name="Toyoda A."/>
            <person name="Oliveira C."/>
            <person name="Osipova E."/>
            <person name="Leigh N.D."/>
            <person name="Simon A."/>
            <person name="Yun M.H."/>
        </authorList>
    </citation>
    <scope>NUCLEOTIDE SEQUENCE</scope>
    <source>
        <strain evidence="1">20211129_DDA</strain>
        <tissue evidence="1">Liver</tissue>
    </source>
</reference>
<dbReference type="EMBL" id="JANPWB010000002">
    <property type="protein sequence ID" value="KAJ1208587.1"/>
    <property type="molecule type" value="Genomic_DNA"/>
</dbReference>
<keyword evidence="2" id="KW-1185">Reference proteome</keyword>
<dbReference type="AlphaFoldDB" id="A0AAV7W6X1"/>
<proteinExistence type="predicted"/>